<organism evidence="6 7">
    <name type="scientific">Cohnella cholangitidis</name>
    <dbReference type="NCBI Taxonomy" id="2598458"/>
    <lineage>
        <taxon>Bacteria</taxon>
        <taxon>Bacillati</taxon>
        <taxon>Bacillota</taxon>
        <taxon>Bacilli</taxon>
        <taxon>Bacillales</taxon>
        <taxon>Paenibacillaceae</taxon>
        <taxon>Cohnella</taxon>
    </lineage>
</organism>
<dbReference type="Pfam" id="PF01814">
    <property type="entry name" value="Hemerythrin"/>
    <property type="match status" value="1"/>
</dbReference>
<reference evidence="6 7" key="1">
    <citation type="submission" date="2019-07" db="EMBL/GenBank/DDBJ databases">
        <authorList>
            <person name="Kim J.K."/>
            <person name="Cheong H.-M."/>
            <person name="Choi Y."/>
            <person name="Hwang K.J."/>
            <person name="Lee S."/>
            <person name="Choi C."/>
        </authorList>
    </citation>
    <scope>NUCLEOTIDE SEQUENCE [LARGE SCALE GENOMIC DNA]</scope>
    <source>
        <strain evidence="6 7">KS 22</strain>
    </source>
</reference>
<dbReference type="PANTHER" id="PTHR36438:SF1">
    <property type="entry name" value="IRON-SULFUR CLUSTER REPAIR PROTEIN YTFE"/>
    <property type="match status" value="1"/>
</dbReference>
<name>A0A7G5C5N8_9BACL</name>
<dbReference type="Proteomes" id="UP000515679">
    <property type="component" value="Chromosome"/>
</dbReference>
<keyword evidence="3" id="KW-0479">Metal-binding</keyword>
<dbReference type="InterPro" id="IPR012312">
    <property type="entry name" value="Hemerythrin-like"/>
</dbReference>
<accession>A0A7G5C5N8</accession>
<keyword evidence="7" id="KW-1185">Reference proteome</keyword>
<evidence type="ECO:0000313" key="6">
    <source>
        <dbReference type="EMBL" id="QMV44522.1"/>
    </source>
</evidence>
<dbReference type="RefSeq" id="WP_182300765.1">
    <property type="nucleotide sequence ID" value="NZ_CP041969.1"/>
</dbReference>
<evidence type="ECO:0000256" key="3">
    <source>
        <dbReference type="ARBA" id="ARBA00022723"/>
    </source>
</evidence>
<dbReference type="AlphaFoldDB" id="A0A7G5C5N8"/>
<dbReference type="KEGG" id="cchl:FPL14_27635"/>
<dbReference type="PANTHER" id="PTHR36438">
    <property type="entry name" value="IRON-SULFUR CLUSTER REPAIR PROTEIN YTFE"/>
    <property type="match status" value="1"/>
</dbReference>
<evidence type="ECO:0000256" key="2">
    <source>
        <dbReference type="ARBA" id="ARBA00022490"/>
    </source>
</evidence>
<keyword evidence="2" id="KW-0963">Cytoplasm</keyword>
<dbReference type="GO" id="GO:0046872">
    <property type="term" value="F:metal ion binding"/>
    <property type="evidence" value="ECO:0007669"/>
    <property type="project" value="UniProtKB-KW"/>
</dbReference>
<sequence length="237" mass="27266">MEQHYSGAEKIGDIVAEFPGASNIFKEARIDFCCGGDRKLEEVIRERGLDGTDIVNRLNEGYTNMKKKSSSDDLGWREAPVADLIDHIVNTHHYYLRKELPVLSEFVTKILRVHGAAHGEIAALHKRFHQMKIELDQHLITEEEVLFPLLKRYASEPSEELREQTIKGLRELESDHSLVGDCLKDMRQLTNEYALPPDACRTYTLTYQKLTELESDIFQHVHLENNILFPRIEAQPA</sequence>
<dbReference type="Gene3D" id="1.20.120.520">
    <property type="entry name" value="nmb1532 protein domain like"/>
    <property type="match status" value="1"/>
</dbReference>
<dbReference type="NCBIfam" id="TIGR03652">
    <property type="entry name" value="FeS_repair_RIC"/>
    <property type="match status" value="1"/>
</dbReference>
<dbReference type="Pfam" id="PF04405">
    <property type="entry name" value="ScdA_N"/>
    <property type="match status" value="1"/>
</dbReference>
<proteinExistence type="predicted"/>
<gene>
    <name evidence="6" type="primary">ric</name>
    <name evidence="6" type="ORF">FPL14_27635</name>
</gene>
<evidence type="ECO:0000313" key="7">
    <source>
        <dbReference type="Proteomes" id="UP000515679"/>
    </source>
</evidence>
<evidence type="ECO:0000259" key="5">
    <source>
        <dbReference type="Pfam" id="PF01814"/>
    </source>
</evidence>
<evidence type="ECO:0000256" key="4">
    <source>
        <dbReference type="ARBA" id="ARBA00023004"/>
    </source>
</evidence>
<dbReference type="EMBL" id="CP041969">
    <property type="protein sequence ID" value="QMV44522.1"/>
    <property type="molecule type" value="Genomic_DNA"/>
</dbReference>
<keyword evidence="4" id="KW-0408">Iron</keyword>
<feature type="domain" description="Hemerythrin-like" evidence="5">
    <location>
        <begin position="85"/>
        <end position="232"/>
    </location>
</feature>
<dbReference type="GO" id="GO:0005737">
    <property type="term" value="C:cytoplasm"/>
    <property type="evidence" value="ECO:0007669"/>
    <property type="project" value="UniProtKB-SubCell"/>
</dbReference>
<dbReference type="InterPro" id="IPR019903">
    <property type="entry name" value="RIC_family"/>
</dbReference>
<evidence type="ECO:0000256" key="1">
    <source>
        <dbReference type="ARBA" id="ARBA00004496"/>
    </source>
</evidence>
<protein>
    <submittedName>
        <fullName evidence="6">Iron-sulfur cluster repair di-iron protein</fullName>
    </submittedName>
</protein>
<comment type="subcellular location">
    <subcellularLocation>
        <location evidence="1">Cytoplasm</location>
    </subcellularLocation>
</comment>